<name>A0A1V3IEY3_9PAST</name>
<dbReference type="InterPro" id="IPR013785">
    <property type="entry name" value="Aldolase_TIM"/>
</dbReference>
<keyword evidence="8 14" id="KW-0479">Metal-binding</keyword>
<evidence type="ECO:0000256" key="9">
    <source>
        <dbReference type="ARBA" id="ARBA00022898"/>
    </source>
</evidence>
<keyword evidence="10" id="KW-0408">Iron</keyword>
<comment type="similarity">
    <text evidence="4">Belongs to the radical SAM superfamily. KamA family.</text>
</comment>
<evidence type="ECO:0000256" key="14">
    <source>
        <dbReference type="PIRSR" id="PIRSR004911-1"/>
    </source>
</evidence>
<keyword evidence="6 14" id="KW-0004">4Fe-4S</keyword>
<evidence type="ECO:0000256" key="8">
    <source>
        <dbReference type="ARBA" id="ARBA00022723"/>
    </source>
</evidence>
<dbReference type="InterPro" id="IPR003739">
    <property type="entry name" value="Lys_aminomutase/Glu_NH3_mut"/>
</dbReference>
<dbReference type="CDD" id="cd01335">
    <property type="entry name" value="Radical_SAM"/>
    <property type="match status" value="1"/>
</dbReference>
<keyword evidence="7" id="KW-0949">S-adenosyl-L-methionine</keyword>
<evidence type="ECO:0000313" key="18">
    <source>
        <dbReference type="Proteomes" id="UP000189426"/>
    </source>
</evidence>
<evidence type="ECO:0000256" key="2">
    <source>
        <dbReference type="ARBA" id="ARBA00001933"/>
    </source>
</evidence>
<dbReference type="PANTHER" id="PTHR30538:SF1">
    <property type="entry name" value="L-LYSINE 2,3-AMINOMUTASE"/>
    <property type="match status" value="1"/>
</dbReference>
<keyword evidence="9 15" id="KW-0663">Pyridoxal phosphate</keyword>
<feature type="domain" description="Radical SAM core" evidence="16">
    <location>
        <begin position="107"/>
        <end position="330"/>
    </location>
</feature>
<dbReference type="InterPro" id="IPR007197">
    <property type="entry name" value="rSAM"/>
</dbReference>
<sequence length="338" mass="38801">MHILTQDPVIREEQNWLAILKNAISDPQILLKTLDLPEKDFEHALNARKLFALRVPQSFVSKMEKGNPNDPLFLQVMCSDLEFVQAEGFSTDPLEEQNANAVPNILHKYKNRLLFMVKGGCAVNCRYCFRRHFPYEENPGNKKSWQQALDYIAEHTEIKEVIFSGGDPLMAKDHELEWLIKRLENLPHLQRLRIHTRLPVVIPQRITDKFCEILAKSRLQTVMVTHINHPNEIDEFLAHAMKKLRHAGVTLLNQSVLLKGINDDARVLKTLSDKLFQVGILPYYLHLLDKVQGASHFLVGDRQAMAIYKTLQSLTSGYLVPKLAREIAGEPNKTLYAE</sequence>
<dbReference type="NCBIfam" id="TIGR00238">
    <property type="entry name" value="KamA family radical SAM protein"/>
    <property type="match status" value="1"/>
</dbReference>
<dbReference type="SUPFAM" id="SSF102114">
    <property type="entry name" value="Radical SAM enzymes"/>
    <property type="match status" value="1"/>
</dbReference>
<keyword evidence="12" id="KW-0413">Isomerase</keyword>
<evidence type="ECO:0000313" key="17">
    <source>
        <dbReference type="EMBL" id="OOF38812.1"/>
    </source>
</evidence>
<dbReference type="EMBL" id="MLHG01000052">
    <property type="protein sequence ID" value="OOF38812.1"/>
    <property type="molecule type" value="Genomic_DNA"/>
</dbReference>
<comment type="cofactor">
    <cofactor evidence="3">
        <name>[4Fe-4S] cluster</name>
        <dbReference type="ChEBI" id="CHEBI:49883"/>
    </cofactor>
</comment>
<evidence type="ECO:0000256" key="6">
    <source>
        <dbReference type="ARBA" id="ARBA00022485"/>
    </source>
</evidence>
<dbReference type="GO" id="GO:0051539">
    <property type="term" value="F:4 iron, 4 sulfur cluster binding"/>
    <property type="evidence" value="ECO:0007669"/>
    <property type="project" value="UniProtKB-KW"/>
</dbReference>
<dbReference type="PANTHER" id="PTHR30538">
    <property type="entry name" value="LYSINE 2,3-AMINOMUTASE-RELATED"/>
    <property type="match status" value="1"/>
</dbReference>
<dbReference type="PROSITE" id="PS51918">
    <property type="entry name" value="RADICAL_SAM"/>
    <property type="match status" value="1"/>
</dbReference>
<dbReference type="SFLD" id="SFLDS00029">
    <property type="entry name" value="Radical_SAM"/>
    <property type="match status" value="1"/>
</dbReference>
<comment type="catalytic activity">
    <reaction evidence="1">
        <text>L-lysine = D-beta-lysine</text>
        <dbReference type="Rhea" id="RHEA:44148"/>
        <dbReference type="ChEBI" id="CHEBI:32551"/>
        <dbReference type="ChEBI" id="CHEBI:84138"/>
    </reaction>
</comment>
<dbReference type="Proteomes" id="UP000189426">
    <property type="component" value="Unassembled WGS sequence"/>
</dbReference>
<evidence type="ECO:0000256" key="12">
    <source>
        <dbReference type="ARBA" id="ARBA00023235"/>
    </source>
</evidence>
<keyword evidence="18" id="KW-1185">Reference proteome</keyword>
<keyword evidence="11 14" id="KW-0411">Iron-sulfur</keyword>
<evidence type="ECO:0000256" key="4">
    <source>
        <dbReference type="ARBA" id="ARBA00008703"/>
    </source>
</evidence>
<dbReference type="SFLD" id="SFLDF00314">
    <property type="entry name" value="L-lysine_2_3-aminomutase_(yjeK"/>
    <property type="match status" value="1"/>
</dbReference>
<dbReference type="Pfam" id="PF04055">
    <property type="entry name" value="Radical_SAM"/>
    <property type="match status" value="1"/>
</dbReference>
<evidence type="ECO:0000256" key="5">
    <source>
        <dbReference type="ARBA" id="ARBA00022363"/>
    </source>
</evidence>
<evidence type="ECO:0000259" key="16">
    <source>
        <dbReference type="PROSITE" id="PS51918"/>
    </source>
</evidence>
<accession>A0A1V3IEY3</accession>
<gene>
    <name evidence="17" type="ORF">BKK47_08285</name>
</gene>
<evidence type="ECO:0000256" key="3">
    <source>
        <dbReference type="ARBA" id="ARBA00001966"/>
    </source>
</evidence>
<proteinExistence type="inferred from homology"/>
<protein>
    <recommendedName>
        <fullName evidence="5">L-lysine 2,3-aminomutase</fullName>
    </recommendedName>
    <alternativeName>
        <fullName evidence="13">EF-P post-translational modification enzyme B</fullName>
    </alternativeName>
</protein>
<dbReference type="InterPro" id="IPR022462">
    <property type="entry name" value="EpmB"/>
</dbReference>
<evidence type="ECO:0000256" key="10">
    <source>
        <dbReference type="ARBA" id="ARBA00023004"/>
    </source>
</evidence>
<evidence type="ECO:0000256" key="7">
    <source>
        <dbReference type="ARBA" id="ARBA00022691"/>
    </source>
</evidence>
<comment type="cofactor">
    <cofactor evidence="2 15">
        <name>pyridoxal 5'-phosphate</name>
        <dbReference type="ChEBI" id="CHEBI:597326"/>
    </cofactor>
</comment>
<dbReference type="NCBIfam" id="TIGR03821">
    <property type="entry name" value="EFP_modif_epmB"/>
    <property type="match status" value="1"/>
</dbReference>
<dbReference type="Gene3D" id="3.20.20.70">
    <property type="entry name" value="Aldolase class I"/>
    <property type="match status" value="1"/>
</dbReference>
<comment type="caution">
    <text evidence="17">The sequence shown here is derived from an EMBL/GenBank/DDBJ whole genome shotgun (WGS) entry which is preliminary data.</text>
</comment>
<evidence type="ECO:0000256" key="13">
    <source>
        <dbReference type="ARBA" id="ARBA00030756"/>
    </source>
</evidence>
<dbReference type="PIRSF" id="PIRSF004911">
    <property type="entry name" value="DUF160"/>
    <property type="match status" value="1"/>
</dbReference>
<dbReference type="SFLD" id="SFLDG01070">
    <property type="entry name" value="PLP-dependent"/>
    <property type="match status" value="1"/>
</dbReference>
<dbReference type="RefSeq" id="WP_077494414.1">
    <property type="nucleotide sequence ID" value="NZ_MLHG01000052.1"/>
</dbReference>
<dbReference type="AlphaFoldDB" id="A0A1V3IEY3"/>
<reference evidence="17 18" key="1">
    <citation type="submission" date="2016-10" db="EMBL/GenBank/DDBJ databases">
        <title>Rodentibacter gen. nov. and new species.</title>
        <authorList>
            <person name="Christensen H."/>
        </authorList>
    </citation>
    <scope>NUCLEOTIDE SEQUENCE [LARGE SCALE GENOMIC DNA]</scope>
    <source>
        <strain evidence="17 18">Ppn418</strain>
    </source>
</reference>
<feature type="modified residue" description="N6-(pyridoxal phosphate)lysine" evidence="15">
    <location>
        <position position="333"/>
    </location>
</feature>
<feature type="binding site" evidence="14">
    <location>
        <position position="121"/>
    </location>
    <ligand>
        <name>[4Fe-4S] cluster</name>
        <dbReference type="ChEBI" id="CHEBI:49883"/>
        <note>4Fe-4S-S-AdoMet</note>
    </ligand>
</feature>
<feature type="binding site" evidence="14">
    <location>
        <position position="125"/>
    </location>
    <ligand>
        <name>[4Fe-4S] cluster</name>
        <dbReference type="ChEBI" id="CHEBI:49883"/>
        <note>4Fe-4S-S-AdoMet</note>
    </ligand>
</feature>
<feature type="binding site" evidence="14">
    <location>
        <position position="128"/>
    </location>
    <ligand>
        <name>[4Fe-4S] cluster</name>
        <dbReference type="ChEBI" id="CHEBI:49883"/>
        <note>4Fe-4S-S-AdoMet</note>
    </ligand>
</feature>
<organism evidence="17 18">
    <name type="scientific">Rodentibacter mrazii</name>
    <dbReference type="NCBI Taxonomy" id="1908257"/>
    <lineage>
        <taxon>Bacteria</taxon>
        <taxon>Pseudomonadati</taxon>
        <taxon>Pseudomonadota</taxon>
        <taxon>Gammaproteobacteria</taxon>
        <taxon>Pasteurellales</taxon>
        <taxon>Pasteurellaceae</taxon>
        <taxon>Rodentibacter</taxon>
    </lineage>
</organism>
<evidence type="ECO:0000256" key="15">
    <source>
        <dbReference type="PIRSR" id="PIRSR603739-50"/>
    </source>
</evidence>
<dbReference type="GO" id="GO:0016853">
    <property type="term" value="F:isomerase activity"/>
    <property type="evidence" value="ECO:0007669"/>
    <property type="project" value="UniProtKB-KW"/>
</dbReference>
<dbReference type="GO" id="GO:0046872">
    <property type="term" value="F:metal ion binding"/>
    <property type="evidence" value="ECO:0007669"/>
    <property type="project" value="UniProtKB-KW"/>
</dbReference>
<evidence type="ECO:0000256" key="1">
    <source>
        <dbReference type="ARBA" id="ARBA00001352"/>
    </source>
</evidence>
<dbReference type="STRING" id="1908257.BKK47_08285"/>
<evidence type="ECO:0000256" key="11">
    <source>
        <dbReference type="ARBA" id="ARBA00023014"/>
    </source>
</evidence>
<dbReference type="InterPro" id="IPR058240">
    <property type="entry name" value="rSAM_sf"/>
</dbReference>